<dbReference type="NCBIfam" id="NF005559">
    <property type="entry name" value="PRK07231.1"/>
    <property type="match status" value="1"/>
</dbReference>
<evidence type="ECO:0000256" key="1">
    <source>
        <dbReference type="ARBA" id="ARBA00006484"/>
    </source>
</evidence>
<keyword evidence="6" id="KW-1185">Reference proteome</keyword>
<evidence type="ECO:0000256" key="3">
    <source>
        <dbReference type="RuleBase" id="RU366074"/>
    </source>
</evidence>
<keyword evidence="3" id="KW-0444">Lipid biosynthesis</keyword>
<reference evidence="5" key="1">
    <citation type="submission" date="2021-10" db="EMBL/GenBank/DDBJ databases">
        <title>Genome Sequence of The Candidatus Hydrogeosomobacter endosymbioticus, an Intracellular Bacterial Symbiont of the Anaerobic Ciliate GW7.</title>
        <authorList>
            <person name="Shiohama Y."/>
            <person name="Shinzato N."/>
        </authorList>
    </citation>
    <scope>NUCLEOTIDE SEQUENCE [LARGE SCALE GENOMIC DNA]</scope>
    <source>
        <strain evidence="5">200920</strain>
    </source>
</reference>
<dbReference type="PANTHER" id="PTHR42760">
    <property type="entry name" value="SHORT-CHAIN DEHYDROGENASES/REDUCTASES FAMILY MEMBER"/>
    <property type="match status" value="1"/>
</dbReference>
<dbReference type="SUPFAM" id="SSF51735">
    <property type="entry name" value="NAD(P)-binding Rossmann-fold domains"/>
    <property type="match status" value="1"/>
</dbReference>
<comment type="function">
    <text evidence="3">Catalyzes the NADPH-dependent reduction of beta-ketoacyl-ACP substrates to beta-hydroxyacyl-ACP products, the first reductive step in the elongation cycle of fatty acid biosynthesis.</text>
</comment>
<dbReference type="Proteomes" id="UP001320209">
    <property type="component" value="Chromosome"/>
</dbReference>
<keyword evidence="3" id="KW-0275">Fatty acid biosynthesis</keyword>
<dbReference type="SMART" id="SM00822">
    <property type="entry name" value="PKS_KR"/>
    <property type="match status" value="1"/>
</dbReference>
<dbReference type="InterPro" id="IPR057326">
    <property type="entry name" value="KR_dom"/>
</dbReference>
<comment type="pathway">
    <text evidence="3">Lipid metabolism; fatty acid biosynthesis.</text>
</comment>
<dbReference type="InterPro" id="IPR002347">
    <property type="entry name" value="SDR_fam"/>
</dbReference>
<dbReference type="InterPro" id="IPR020904">
    <property type="entry name" value="Sc_DH/Rdtase_CS"/>
</dbReference>
<dbReference type="PRINTS" id="PR00081">
    <property type="entry name" value="GDHRDH"/>
</dbReference>
<dbReference type="PANTHER" id="PTHR42760:SF133">
    <property type="entry name" value="3-OXOACYL-[ACYL-CARRIER-PROTEIN] REDUCTASE"/>
    <property type="match status" value="1"/>
</dbReference>
<feature type="domain" description="Ketoreductase" evidence="4">
    <location>
        <begin position="11"/>
        <end position="188"/>
    </location>
</feature>
<dbReference type="Pfam" id="PF13561">
    <property type="entry name" value="adh_short_C2"/>
    <property type="match status" value="1"/>
</dbReference>
<dbReference type="NCBIfam" id="TIGR01830">
    <property type="entry name" value="3oxo_ACP_reduc"/>
    <property type="match status" value="1"/>
</dbReference>
<dbReference type="Gene3D" id="3.40.50.720">
    <property type="entry name" value="NAD(P)-binding Rossmann-like Domain"/>
    <property type="match status" value="1"/>
</dbReference>
<sequence length="250" mass="27013">MDISVLSLDKKTAVITGSSGGIGEAISRAFHSAGANVCMCGRNTAAMQRISESMGNERCYIHLLDVKNRDQIRKAVDEIEDKIGGIDILINNAGITQDQMCVRMKDEEWDEVIETNLSASFFLSRSAIKKMMKRRRGAIVNVSSVVAFCGNSWQSNYVASKAGLIGLTRALASEYARYGIRVNAIAPGYIETAMTGTLNDSAKERFLSAIPLERAGSPDDIASGALFLASDRSSFITGHTLHINGGMYMG</sequence>
<evidence type="ECO:0000313" key="6">
    <source>
        <dbReference type="Proteomes" id="UP001320209"/>
    </source>
</evidence>
<gene>
    <name evidence="5" type="primary">fabG</name>
    <name evidence="5" type="ORF">HYD_1650</name>
</gene>
<dbReference type="EMBL" id="AP025225">
    <property type="protein sequence ID" value="BDB96032.1"/>
    <property type="molecule type" value="Genomic_DNA"/>
</dbReference>
<dbReference type="PROSITE" id="PS00061">
    <property type="entry name" value="ADH_SHORT"/>
    <property type="match status" value="1"/>
</dbReference>
<keyword evidence="3" id="KW-0276">Fatty acid metabolism</keyword>
<keyword evidence="2 3" id="KW-0560">Oxidoreductase</keyword>
<dbReference type="EC" id="1.1.1.100" evidence="3"/>
<comment type="similarity">
    <text evidence="1 3">Belongs to the short-chain dehydrogenases/reductases (SDR) family.</text>
</comment>
<dbReference type="NCBIfam" id="NF009466">
    <property type="entry name" value="PRK12826.1-2"/>
    <property type="match status" value="1"/>
</dbReference>
<evidence type="ECO:0000259" key="4">
    <source>
        <dbReference type="SMART" id="SM00822"/>
    </source>
</evidence>
<dbReference type="PRINTS" id="PR00080">
    <property type="entry name" value="SDRFAMILY"/>
</dbReference>
<dbReference type="InterPro" id="IPR011284">
    <property type="entry name" value="3oxo_ACP_reduc"/>
</dbReference>
<protein>
    <recommendedName>
        <fullName evidence="3">3-oxoacyl-[acyl-carrier-protein] reductase</fullName>
        <ecNumber evidence="3">1.1.1.100</ecNumber>
    </recommendedName>
</protein>
<evidence type="ECO:0000313" key="5">
    <source>
        <dbReference type="EMBL" id="BDB96032.1"/>
    </source>
</evidence>
<dbReference type="RefSeq" id="WP_236865395.1">
    <property type="nucleotide sequence ID" value="NZ_AP025225.1"/>
</dbReference>
<accession>A0ABN6L780</accession>
<keyword evidence="3" id="KW-0521">NADP</keyword>
<name>A0ABN6L780_9PROT</name>
<comment type="subunit">
    <text evidence="3">Homotetramer.</text>
</comment>
<keyword evidence="3" id="KW-0443">Lipid metabolism</keyword>
<comment type="catalytic activity">
    <reaction evidence="3">
        <text>a (3R)-hydroxyacyl-[ACP] + NADP(+) = a 3-oxoacyl-[ACP] + NADPH + H(+)</text>
        <dbReference type="Rhea" id="RHEA:17397"/>
        <dbReference type="Rhea" id="RHEA-COMP:9916"/>
        <dbReference type="Rhea" id="RHEA-COMP:9945"/>
        <dbReference type="ChEBI" id="CHEBI:15378"/>
        <dbReference type="ChEBI" id="CHEBI:57783"/>
        <dbReference type="ChEBI" id="CHEBI:58349"/>
        <dbReference type="ChEBI" id="CHEBI:78776"/>
        <dbReference type="ChEBI" id="CHEBI:78827"/>
        <dbReference type="EC" id="1.1.1.100"/>
    </reaction>
</comment>
<dbReference type="InterPro" id="IPR036291">
    <property type="entry name" value="NAD(P)-bd_dom_sf"/>
</dbReference>
<organism evidence="5 6">
    <name type="scientific">Candidatus Hydrogenosomobacter endosymbioticus</name>
    <dbReference type="NCBI Taxonomy" id="2558174"/>
    <lineage>
        <taxon>Bacteria</taxon>
        <taxon>Pseudomonadati</taxon>
        <taxon>Pseudomonadota</taxon>
        <taxon>Alphaproteobacteria</taxon>
        <taxon>Holosporales</taxon>
        <taxon>Holosporaceae</taxon>
        <taxon>Candidatus Hydrogenosomobacter</taxon>
    </lineage>
</organism>
<evidence type="ECO:0000256" key="2">
    <source>
        <dbReference type="ARBA" id="ARBA00023002"/>
    </source>
</evidence>
<proteinExistence type="inferred from homology"/>
<dbReference type="CDD" id="cd05333">
    <property type="entry name" value="BKR_SDR_c"/>
    <property type="match status" value="1"/>
</dbReference>